<dbReference type="GO" id="GO:0016491">
    <property type="term" value="F:oxidoreductase activity"/>
    <property type="evidence" value="ECO:0007669"/>
    <property type="project" value="UniProtKB-KW"/>
</dbReference>
<dbReference type="InterPro" id="IPR036291">
    <property type="entry name" value="NAD(P)-bd_dom_sf"/>
</dbReference>
<dbReference type="PANTHER" id="PTHR14239">
    <property type="entry name" value="DUDULIN-RELATED"/>
    <property type="match status" value="1"/>
</dbReference>
<dbReference type="AlphaFoldDB" id="A0A7W9CDN4"/>
<keyword evidence="1" id="KW-0560">Oxidoreductase</keyword>
<dbReference type="Pfam" id="PF03807">
    <property type="entry name" value="F420_oxidored"/>
    <property type="match status" value="1"/>
</dbReference>
<comment type="caution">
    <text evidence="4">The sequence shown here is derived from an EMBL/GenBank/DDBJ whole genome shotgun (WGS) entry which is preliminary data.</text>
</comment>
<gene>
    <name evidence="4" type="ORF">HD600_002095</name>
</gene>
<keyword evidence="5" id="KW-1185">Reference proteome</keyword>
<organism evidence="4 5">
    <name type="scientific">Microbacterium ginsengiterrae</name>
    <dbReference type="NCBI Taxonomy" id="546115"/>
    <lineage>
        <taxon>Bacteria</taxon>
        <taxon>Bacillati</taxon>
        <taxon>Actinomycetota</taxon>
        <taxon>Actinomycetes</taxon>
        <taxon>Micrococcales</taxon>
        <taxon>Microbacteriaceae</taxon>
        <taxon>Microbacterium</taxon>
    </lineage>
</organism>
<dbReference type="Gene3D" id="3.40.50.720">
    <property type="entry name" value="NAD(P)-binding Rossmann-like Domain"/>
    <property type="match status" value="1"/>
</dbReference>
<dbReference type="RefSeq" id="WP_184283540.1">
    <property type="nucleotide sequence ID" value="NZ_BAAAPG010000001.1"/>
</dbReference>
<dbReference type="EMBL" id="JACHMU010000001">
    <property type="protein sequence ID" value="MBB5743598.1"/>
    <property type="molecule type" value="Genomic_DNA"/>
</dbReference>
<sequence length="243" mass="25331">MGTTAAAVHTVAVLGVGRVGTAITRALLDAGYRVLVAASDDPERIVPIARIVAPGAEPRWAKDAIADADLVVLSIPLHRVPELEPAPLAGKIVIDGMNYWPPVDGVIPVFEDAPRGSSSVVQDLLTGSRVVKTFNHTGYHDLEPDRRPPEHPERLGLAVAGDDPAAVGTVAELVDHLGYDPVPLDSLAAGVALQPGGNVFGARLTRDEIQTHITGSQARPGDTGLEKGRGLIGTGNRADGTEE</sequence>
<evidence type="ECO:0000256" key="2">
    <source>
        <dbReference type="SAM" id="MobiDB-lite"/>
    </source>
</evidence>
<reference evidence="4 5" key="1">
    <citation type="submission" date="2020-08" db="EMBL/GenBank/DDBJ databases">
        <title>Sequencing the genomes of 1000 actinobacteria strains.</title>
        <authorList>
            <person name="Klenk H.-P."/>
        </authorList>
    </citation>
    <scope>NUCLEOTIDE SEQUENCE [LARGE SCALE GENOMIC DNA]</scope>
    <source>
        <strain evidence="4 5">DSM 24823</strain>
    </source>
</reference>
<protein>
    <submittedName>
        <fullName evidence="4">Putative dinucleotide-binding enzyme</fullName>
    </submittedName>
</protein>
<evidence type="ECO:0000256" key="1">
    <source>
        <dbReference type="ARBA" id="ARBA00023002"/>
    </source>
</evidence>
<feature type="domain" description="Pyrroline-5-carboxylate reductase catalytic N-terminal" evidence="3">
    <location>
        <begin position="10"/>
        <end position="99"/>
    </location>
</feature>
<dbReference type="InterPro" id="IPR051267">
    <property type="entry name" value="STEAP_metalloreductase"/>
</dbReference>
<evidence type="ECO:0000313" key="5">
    <source>
        <dbReference type="Proteomes" id="UP000517712"/>
    </source>
</evidence>
<evidence type="ECO:0000313" key="4">
    <source>
        <dbReference type="EMBL" id="MBB5743598.1"/>
    </source>
</evidence>
<dbReference type="Proteomes" id="UP000517712">
    <property type="component" value="Unassembled WGS sequence"/>
</dbReference>
<accession>A0A7W9CDN4</accession>
<dbReference type="InterPro" id="IPR028939">
    <property type="entry name" value="P5C_Rdtase_cat_N"/>
</dbReference>
<evidence type="ECO:0000259" key="3">
    <source>
        <dbReference type="Pfam" id="PF03807"/>
    </source>
</evidence>
<proteinExistence type="predicted"/>
<feature type="region of interest" description="Disordered" evidence="2">
    <location>
        <begin position="212"/>
        <end position="243"/>
    </location>
</feature>
<dbReference type="SUPFAM" id="SSF51735">
    <property type="entry name" value="NAD(P)-binding Rossmann-fold domains"/>
    <property type="match status" value="1"/>
</dbReference>
<name>A0A7W9CDN4_9MICO</name>